<sequence length="577" mass="59260">MARWWRCWASAPPAGADAGYMPRARAGSLHGGTRMRWLIVLALSAALPAHAEPARRMVATAHPLASQAGLDMLRRGGTAMDAAVAAQAVLSVVEPHASGLGGGALILSWQAARRELLHVEGLSAAPADVPRRLTEGTTLAVLERSGRAVGVPGAVAALAAAHARHGALPWAVLFEPAIRAAEQGFPTPPYLQAVLRTRARALSAVPEIEALYFENGQPRAFLRNPEQAAALRLVAAHGPAAIQGGALGQAMVRAVGQGALPGHMSMADLTGFEPRERPALCAERFGRRVCTAAPPSSGGVAVLQQLAFLEQAGIARLAPDSAAAAHLLLEASRLTRADRRAWVGDPAQVEVPTEGLLDAAYLRGRAGLIDPARAQPEVAPGSPPRRHAAVPPAADPMAESATSHVAIVDGAGNAVSFTTTNNLNFGAEILAGGITLNNGLTNFAAATDAMNGVAPRRRPATTMAPTIVFDGDGVPMLVLGAGGGARIIDAVTVALVETLAWGADARRATARPRIGAQTGTEELEAATPAAALAPELAAMGHNPRAAAMNTGLQVLRRIPGGWEGAADPRRDGAALGE</sequence>
<dbReference type="PANTHER" id="PTHR43199:SF1">
    <property type="entry name" value="GLUTATHIONE HYDROLASE PROENZYME"/>
    <property type="match status" value="1"/>
</dbReference>
<reference evidence="5 6" key="1">
    <citation type="submission" date="2019-01" db="EMBL/GenBank/DDBJ databases">
        <authorList>
            <person name="Chen W.-M."/>
        </authorList>
    </citation>
    <scope>NUCLEOTIDE SEQUENCE [LARGE SCALE GENOMIC DNA]</scope>
    <source>
        <strain evidence="5 6">CCP-6</strain>
    </source>
</reference>
<name>A0A437M3V4_9PROT</name>
<dbReference type="AlphaFoldDB" id="A0A437M3V4"/>
<comment type="caution">
    <text evidence="5">The sequence shown here is derived from an EMBL/GenBank/DDBJ whole genome shotgun (WGS) entry which is preliminary data.</text>
</comment>
<dbReference type="EMBL" id="SACL01000007">
    <property type="protein sequence ID" value="RVT92154.1"/>
    <property type="molecule type" value="Genomic_DNA"/>
</dbReference>
<dbReference type="Gene3D" id="1.10.246.130">
    <property type="match status" value="1"/>
</dbReference>
<gene>
    <name evidence="5" type="ORF">EOD42_18215</name>
</gene>
<dbReference type="InterPro" id="IPR051792">
    <property type="entry name" value="GGT_bact"/>
</dbReference>
<keyword evidence="6" id="KW-1185">Reference proteome</keyword>
<evidence type="ECO:0000313" key="5">
    <source>
        <dbReference type="EMBL" id="RVT92154.1"/>
    </source>
</evidence>
<evidence type="ECO:0000256" key="1">
    <source>
        <dbReference type="ARBA" id="ARBA00009381"/>
    </source>
</evidence>
<proteinExistence type="inferred from homology"/>
<dbReference type="PRINTS" id="PR01210">
    <property type="entry name" value="GGTRANSPTASE"/>
</dbReference>
<dbReference type="PANTHER" id="PTHR43199">
    <property type="entry name" value="GLUTATHIONE HYDROLASE"/>
    <property type="match status" value="1"/>
</dbReference>
<keyword evidence="3" id="KW-0378">Hydrolase</keyword>
<dbReference type="InterPro" id="IPR029055">
    <property type="entry name" value="Ntn_hydrolases_N"/>
</dbReference>
<protein>
    <submittedName>
        <fullName evidence="5">Gamma-glutamyltransferase</fullName>
    </submittedName>
</protein>
<evidence type="ECO:0000256" key="3">
    <source>
        <dbReference type="ARBA" id="ARBA00022801"/>
    </source>
</evidence>
<dbReference type="GO" id="GO:0016787">
    <property type="term" value="F:hydrolase activity"/>
    <property type="evidence" value="ECO:0007669"/>
    <property type="project" value="UniProtKB-KW"/>
</dbReference>
<comment type="similarity">
    <text evidence="1">Belongs to the gamma-glutamyltransferase family.</text>
</comment>
<dbReference type="GO" id="GO:0016740">
    <property type="term" value="F:transferase activity"/>
    <property type="evidence" value="ECO:0007669"/>
    <property type="project" value="UniProtKB-KW"/>
</dbReference>
<dbReference type="Gene3D" id="3.60.20.40">
    <property type="match status" value="1"/>
</dbReference>
<keyword evidence="4" id="KW-0865">Zymogen</keyword>
<dbReference type="InterPro" id="IPR043137">
    <property type="entry name" value="GGT_ssub_C"/>
</dbReference>
<evidence type="ECO:0000256" key="2">
    <source>
        <dbReference type="ARBA" id="ARBA00022679"/>
    </source>
</evidence>
<dbReference type="Proteomes" id="UP000282957">
    <property type="component" value="Unassembled WGS sequence"/>
</dbReference>
<evidence type="ECO:0000256" key="4">
    <source>
        <dbReference type="ARBA" id="ARBA00023145"/>
    </source>
</evidence>
<dbReference type="SUPFAM" id="SSF56235">
    <property type="entry name" value="N-terminal nucleophile aminohydrolases (Ntn hydrolases)"/>
    <property type="match status" value="1"/>
</dbReference>
<dbReference type="Pfam" id="PF01019">
    <property type="entry name" value="G_glu_transpept"/>
    <property type="match status" value="1"/>
</dbReference>
<dbReference type="OrthoDB" id="9781342at2"/>
<keyword evidence="2 5" id="KW-0808">Transferase</keyword>
<evidence type="ECO:0000313" key="6">
    <source>
        <dbReference type="Proteomes" id="UP000282957"/>
    </source>
</evidence>
<dbReference type="InterPro" id="IPR043138">
    <property type="entry name" value="GGT_lsub"/>
</dbReference>
<organism evidence="5 6">
    <name type="scientific">Rhodovarius crocodyli</name>
    <dbReference type="NCBI Taxonomy" id="1979269"/>
    <lineage>
        <taxon>Bacteria</taxon>
        <taxon>Pseudomonadati</taxon>
        <taxon>Pseudomonadota</taxon>
        <taxon>Alphaproteobacteria</taxon>
        <taxon>Acetobacterales</taxon>
        <taxon>Roseomonadaceae</taxon>
        <taxon>Rhodovarius</taxon>
    </lineage>
</organism>
<accession>A0A437M3V4</accession>